<organism evidence="1 2">
    <name type="scientific">Streptomyces anulatus</name>
    <name type="common">Streptomyces chrysomallus</name>
    <dbReference type="NCBI Taxonomy" id="1892"/>
    <lineage>
        <taxon>Bacteria</taxon>
        <taxon>Bacillati</taxon>
        <taxon>Actinomycetota</taxon>
        <taxon>Actinomycetes</taxon>
        <taxon>Kitasatosporales</taxon>
        <taxon>Streptomycetaceae</taxon>
        <taxon>Streptomyces</taxon>
    </lineage>
</organism>
<dbReference type="AlphaFoldDB" id="A0A7K3R8Z6"/>
<proteinExistence type="predicted"/>
<sequence length="101" mass="11057">MEAAQARTAALRGEEPGAELVGRLVRSVAARLQRALYLSAQVGVFFCPISKAYYGRKRKEGKGHKQAVIAPARRRVEVLWAMIRDHVPFQAAPAVGNVGCR</sequence>
<evidence type="ECO:0000313" key="1">
    <source>
        <dbReference type="EMBL" id="NEB98491.1"/>
    </source>
</evidence>
<evidence type="ECO:0008006" key="3">
    <source>
        <dbReference type="Google" id="ProtNLM"/>
    </source>
</evidence>
<name>A0A7K3R8Z6_STRAQ</name>
<evidence type="ECO:0000313" key="2">
    <source>
        <dbReference type="Proteomes" id="UP000470951"/>
    </source>
</evidence>
<dbReference type="PANTHER" id="PTHR33055">
    <property type="entry name" value="TRANSPOSASE FOR INSERTION SEQUENCE ELEMENT IS1111A"/>
    <property type="match status" value="1"/>
</dbReference>
<dbReference type="EMBL" id="JAAGMS010000121">
    <property type="protein sequence ID" value="NEB98491.1"/>
    <property type="molecule type" value="Genomic_DNA"/>
</dbReference>
<dbReference type="InterPro" id="IPR047650">
    <property type="entry name" value="Transpos_IS110"/>
</dbReference>
<dbReference type="Proteomes" id="UP000470951">
    <property type="component" value="Unassembled WGS sequence"/>
</dbReference>
<dbReference type="PANTHER" id="PTHR33055:SF13">
    <property type="entry name" value="TRANSPOSASE"/>
    <property type="match status" value="1"/>
</dbReference>
<reference evidence="1 2" key="1">
    <citation type="submission" date="2020-01" db="EMBL/GenBank/DDBJ databases">
        <title>Insect and environment-associated Actinomycetes.</title>
        <authorList>
            <person name="Currrie C."/>
            <person name="Chevrette M."/>
            <person name="Carlson C."/>
            <person name="Stubbendieck R."/>
            <person name="Wendt-Pienkowski E."/>
        </authorList>
    </citation>
    <scope>NUCLEOTIDE SEQUENCE [LARGE SCALE GENOMIC DNA]</scope>
    <source>
        <strain evidence="1 2">SID7903</strain>
    </source>
</reference>
<gene>
    <name evidence="1" type="ORF">G3I58_10945</name>
</gene>
<protein>
    <recommendedName>
        <fullName evidence="3">IS110 family transposase</fullName>
    </recommendedName>
</protein>
<comment type="caution">
    <text evidence="1">The sequence shown here is derived from an EMBL/GenBank/DDBJ whole genome shotgun (WGS) entry which is preliminary data.</text>
</comment>
<accession>A0A7K3R8Z6</accession>